<dbReference type="GO" id="GO:0004515">
    <property type="term" value="F:nicotinate-nucleotide adenylyltransferase activity"/>
    <property type="evidence" value="ECO:0007669"/>
    <property type="project" value="UniProtKB-UniRule"/>
</dbReference>
<dbReference type="UniPathway" id="UPA00253">
    <property type="reaction ID" value="UER00332"/>
</dbReference>
<evidence type="ECO:0000259" key="12">
    <source>
        <dbReference type="Pfam" id="PF01467"/>
    </source>
</evidence>
<keyword evidence="7 11" id="KW-0547">Nucleotide-binding</keyword>
<dbReference type="EMBL" id="FOVW01000003">
    <property type="protein sequence ID" value="SFO02302.1"/>
    <property type="molecule type" value="Genomic_DNA"/>
</dbReference>
<evidence type="ECO:0000256" key="7">
    <source>
        <dbReference type="ARBA" id="ARBA00022741"/>
    </source>
</evidence>
<protein>
    <recommendedName>
        <fullName evidence="11">Probable nicotinate-nucleotide adenylyltransferase</fullName>
        <ecNumber evidence="11">2.7.7.18</ecNumber>
    </recommendedName>
    <alternativeName>
        <fullName evidence="11">Deamido-NAD(+) diphosphorylase</fullName>
    </alternativeName>
    <alternativeName>
        <fullName evidence="11">Deamido-NAD(+) pyrophosphorylase</fullName>
    </alternativeName>
    <alternativeName>
        <fullName evidence="11">Nicotinate mononucleotide adenylyltransferase</fullName>
        <shortName evidence="11">NaMN adenylyltransferase</shortName>
    </alternativeName>
</protein>
<evidence type="ECO:0000313" key="13">
    <source>
        <dbReference type="EMBL" id="SFO02302.1"/>
    </source>
</evidence>
<keyword evidence="9 11" id="KW-0520">NAD</keyword>
<dbReference type="RefSeq" id="WP_091651348.1">
    <property type="nucleotide sequence ID" value="NZ_FOVW01000003.1"/>
</dbReference>
<comment type="similarity">
    <text evidence="3 11">Belongs to the NadD family.</text>
</comment>
<dbReference type="PANTHER" id="PTHR39321:SF3">
    <property type="entry name" value="PHOSPHOPANTETHEINE ADENYLYLTRANSFERASE"/>
    <property type="match status" value="1"/>
</dbReference>
<dbReference type="Pfam" id="PF01467">
    <property type="entry name" value="CTP_transf_like"/>
    <property type="match status" value="1"/>
</dbReference>
<dbReference type="SUPFAM" id="SSF52374">
    <property type="entry name" value="Nucleotidylyl transferase"/>
    <property type="match status" value="1"/>
</dbReference>
<keyword evidence="14" id="KW-1185">Reference proteome</keyword>
<evidence type="ECO:0000256" key="2">
    <source>
        <dbReference type="ARBA" id="ARBA00005019"/>
    </source>
</evidence>
<dbReference type="Gene3D" id="3.40.50.620">
    <property type="entry name" value="HUPs"/>
    <property type="match status" value="1"/>
</dbReference>
<dbReference type="CDD" id="cd02165">
    <property type="entry name" value="NMNAT"/>
    <property type="match status" value="1"/>
</dbReference>
<dbReference type="NCBIfam" id="TIGR00482">
    <property type="entry name" value="nicotinate (nicotinamide) nucleotide adenylyltransferase"/>
    <property type="match status" value="1"/>
</dbReference>
<keyword evidence="8 11" id="KW-0067">ATP-binding</keyword>
<reference evidence="14" key="1">
    <citation type="submission" date="2016-10" db="EMBL/GenBank/DDBJ databases">
        <authorList>
            <person name="Varghese N."/>
            <person name="Submissions S."/>
        </authorList>
    </citation>
    <scope>NUCLEOTIDE SEQUENCE [LARGE SCALE GENOMIC DNA]</scope>
    <source>
        <strain evidence="14">DSM 15282</strain>
    </source>
</reference>
<comment type="pathway">
    <text evidence="2 11">Cofactor biosynthesis; NAD(+) biosynthesis; deamido-NAD(+) from nicotinate D-ribonucleotide: step 1/1.</text>
</comment>
<proteinExistence type="inferred from homology"/>
<dbReference type="PANTHER" id="PTHR39321">
    <property type="entry name" value="NICOTINATE-NUCLEOTIDE ADENYLYLTRANSFERASE-RELATED"/>
    <property type="match status" value="1"/>
</dbReference>
<dbReference type="EC" id="2.7.7.18" evidence="11"/>
<comment type="catalytic activity">
    <reaction evidence="10 11">
        <text>nicotinate beta-D-ribonucleotide + ATP + H(+) = deamido-NAD(+) + diphosphate</text>
        <dbReference type="Rhea" id="RHEA:22860"/>
        <dbReference type="ChEBI" id="CHEBI:15378"/>
        <dbReference type="ChEBI" id="CHEBI:30616"/>
        <dbReference type="ChEBI" id="CHEBI:33019"/>
        <dbReference type="ChEBI" id="CHEBI:57502"/>
        <dbReference type="ChEBI" id="CHEBI:58437"/>
        <dbReference type="EC" id="2.7.7.18"/>
    </reaction>
</comment>
<feature type="domain" description="Cytidyltransferase-like" evidence="12">
    <location>
        <begin position="5"/>
        <end position="161"/>
    </location>
</feature>
<dbReference type="GO" id="GO:0009435">
    <property type="term" value="P:NAD+ biosynthetic process"/>
    <property type="evidence" value="ECO:0007669"/>
    <property type="project" value="UniProtKB-UniRule"/>
</dbReference>
<dbReference type="GO" id="GO:0005524">
    <property type="term" value="F:ATP binding"/>
    <property type="evidence" value="ECO:0007669"/>
    <property type="project" value="UniProtKB-KW"/>
</dbReference>
<evidence type="ECO:0000256" key="10">
    <source>
        <dbReference type="ARBA" id="ARBA00048721"/>
    </source>
</evidence>
<evidence type="ECO:0000256" key="5">
    <source>
        <dbReference type="ARBA" id="ARBA00022679"/>
    </source>
</evidence>
<gene>
    <name evidence="11" type="primary">nadD</name>
    <name evidence="13" type="ORF">SAMN04488519_103137</name>
</gene>
<keyword evidence="4 11" id="KW-0662">Pyridine nucleotide biosynthesis</keyword>
<evidence type="ECO:0000313" key="14">
    <source>
        <dbReference type="Proteomes" id="UP000199564"/>
    </source>
</evidence>
<accession>A0A1I5DSR9</accession>
<comment type="function">
    <text evidence="1 11">Catalyzes the reversible adenylation of nicotinate mononucleotide (NaMN) to nicotinic acid adenine dinucleotide (NaAD).</text>
</comment>
<dbReference type="InterPro" id="IPR004821">
    <property type="entry name" value="Cyt_trans-like"/>
</dbReference>
<dbReference type="InterPro" id="IPR014729">
    <property type="entry name" value="Rossmann-like_a/b/a_fold"/>
</dbReference>
<name>A0A1I5DSR9_9BACT</name>
<dbReference type="Proteomes" id="UP000199564">
    <property type="component" value="Unassembled WGS sequence"/>
</dbReference>
<keyword evidence="5 11" id="KW-0808">Transferase</keyword>
<dbReference type="InterPro" id="IPR005248">
    <property type="entry name" value="NadD/NMNAT"/>
</dbReference>
<evidence type="ECO:0000256" key="8">
    <source>
        <dbReference type="ARBA" id="ARBA00022840"/>
    </source>
</evidence>
<evidence type="ECO:0000256" key="9">
    <source>
        <dbReference type="ARBA" id="ARBA00023027"/>
    </source>
</evidence>
<organism evidence="13 14">
    <name type="scientific">Algoriphagus ornithinivorans</name>
    <dbReference type="NCBI Taxonomy" id="226506"/>
    <lineage>
        <taxon>Bacteria</taxon>
        <taxon>Pseudomonadati</taxon>
        <taxon>Bacteroidota</taxon>
        <taxon>Cytophagia</taxon>
        <taxon>Cytophagales</taxon>
        <taxon>Cyclobacteriaceae</taxon>
        <taxon>Algoriphagus</taxon>
    </lineage>
</organism>
<dbReference type="AlphaFoldDB" id="A0A1I5DSR9"/>
<evidence type="ECO:0000256" key="6">
    <source>
        <dbReference type="ARBA" id="ARBA00022695"/>
    </source>
</evidence>
<dbReference type="STRING" id="226506.SAMN04488519_103137"/>
<dbReference type="HAMAP" id="MF_00244">
    <property type="entry name" value="NaMN_adenylyltr"/>
    <property type="match status" value="1"/>
</dbReference>
<evidence type="ECO:0000256" key="1">
    <source>
        <dbReference type="ARBA" id="ARBA00002324"/>
    </source>
</evidence>
<evidence type="ECO:0000256" key="3">
    <source>
        <dbReference type="ARBA" id="ARBA00009014"/>
    </source>
</evidence>
<dbReference type="NCBIfam" id="TIGR00125">
    <property type="entry name" value="cyt_tran_rel"/>
    <property type="match status" value="1"/>
</dbReference>
<sequence>MNIGLFFGSFNPIHIGHLIIANTIYDRTDLDEVWFVVSPQNPLKKRKSLIHEFDRLRMVELAIEDNFHFRASDVEFHMPRPSYTIDTLTYLSEQYPQHNFSIFLGSDNLKQLRKWKNYEQILEHYQVYVYPRPGEKTDFTHPSVQEVDAPLLDISATFIRDSIQSGHSVKYLLPRQVEEYIQAKKLYF</sequence>
<evidence type="ECO:0000256" key="11">
    <source>
        <dbReference type="HAMAP-Rule" id="MF_00244"/>
    </source>
</evidence>
<dbReference type="NCBIfam" id="NF000840">
    <property type="entry name" value="PRK00071.1-3"/>
    <property type="match status" value="1"/>
</dbReference>
<evidence type="ECO:0000256" key="4">
    <source>
        <dbReference type="ARBA" id="ARBA00022642"/>
    </source>
</evidence>
<keyword evidence="6 11" id="KW-0548">Nucleotidyltransferase</keyword>